<evidence type="ECO:0000256" key="11">
    <source>
        <dbReference type="ARBA" id="ARBA00023235"/>
    </source>
</evidence>
<protein>
    <recommendedName>
        <fullName evidence="19">Bifunctional NAD(P)H-hydrate repair enzyme</fullName>
    </recommendedName>
    <alternativeName>
        <fullName evidence="19">Nicotinamide nucleotide repair protein</fullName>
    </alternativeName>
    <domain>
        <recommendedName>
            <fullName evidence="19">ADP-dependent (S)-NAD(P)H-hydrate dehydratase</fullName>
            <ecNumber evidence="19">4.2.1.136</ecNumber>
        </recommendedName>
        <alternativeName>
            <fullName evidence="19">ADP-dependent NAD(P)HX dehydratase</fullName>
        </alternativeName>
    </domain>
    <domain>
        <recommendedName>
            <fullName evidence="19">NAD(P)H-hydrate epimerase</fullName>
            <ecNumber evidence="19">5.1.99.6</ecNumber>
        </recommendedName>
    </domain>
</protein>
<comment type="similarity">
    <text evidence="4 19">In the C-terminal section; belongs to the NnrD/CARKD family.</text>
</comment>
<keyword evidence="12 17" id="KW-0456">Lyase</keyword>
<dbReference type="GO" id="GO:0046872">
    <property type="term" value="F:metal ion binding"/>
    <property type="evidence" value="ECO:0007669"/>
    <property type="project" value="UniProtKB-UniRule"/>
</dbReference>
<evidence type="ECO:0000256" key="4">
    <source>
        <dbReference type="ARBA" id="ARBA00009524"/>
    </source>
</evidence>
<dbReference type="GO" id="GO:0110051">
    <property type="term" value="P:metabolite repair"/>
    <property type="evidence" value="ECO:0007669"/>
    <property type="project" value="TreeGrafter"/>
</dbReference>
<evidence type="ECO:0000256" key="5">
    <source>
        <dbReference type="ARBA" id="ARBA00022723"/>
    </source>
</evidence>
<evidence type="ECO:0000256" key="14">
    <source>
        <dbReference type="ARBA" id="ARBA00025153"/>
    </source>
</evidence>
<dbReference type="Proteomes" id="UP000267342">
    <property type="component" value="Chromosome"/>
</dbReference>
<dbReference type="EC" id="4.2.1.136" evidence="19"/>
<evidence type="ECO:0000259" key="21">
    <source>
        <dbReference type="PROSITE" id="PS51385"/>
    </source>
</evidence>
<comment type="function">
    <text evidence="18">Catalyzes the epimerization of the S- and R-forms of NAD(P)HX, a damaged form of NAD(P)H that is a result of enzymatic or heat-dependent hydration. This is a prerequisite for the S-specific NAD(P)H-hydrate dehydratase to allow the repair of both epimers of NAD(P)HX.</text>
</comment>
<evidence type="ECO:0000313" key="22">
    <source>
        <dbReference type="EMBL" id="BBG30615.1"/>
    </source>
</evidence>
<reference evidence="22 23" key="1">
    <citation type="submission" date="2018-09" db="EMBL/GenBank/DDBJ databases">
        <title>Zymobacter palmae IAM14233 (=T109) whole genome analysis.</title>
        <authorList>
            <person name="Yanase H."/>
        </authorList>
    </citation>
    <scope>NUCLEOTIDE SEQUENCE [LARGE SCALE GENOMIC DNA]</scope>
    <source>
        <strain evidence="22 23">IAM14233</strain>
    </source>
</reference>
<feature type="binding site" evidence="17">
    <location>
        <position position="455"/>
    </location>
    <ligand>
        <name>(6S)-NADPHX</name>
        <dbReference type="ChEBI" id="CHEBI:64076"/>
    </ligand>
</feature>
<evidence type="ECO:0000256" key="9">
    <source>
        <dbReference type="ARBA" id="ARBA00022958"/>
    </source>
</evidence>
<feature type="binding site" evidence="18">
    <location>
        <position position="176"/>
    </location>
    <ligand>
        <name>(6S)-NADPHX</name>
        <dbReference type="ChEBI" id="CHEBI:64076"/>
    </ligand>
</feature>
<dbReference type="RefSeq" id="WP_084261770.1">
    <property type="nucleotide sequence ID" value="NZ_AP018933.1"/>
</dbReference>
<comment type="cofactor">
    <cofactor evidence="18 19">
        <name>K(+)</name>
        <dbReference type="ChEBI" id="CHEBI:29103"/>
    </cofactor>
    <text evidence="18 19">Binds 1 potassium ion per subunit.</text>
</comment>
<keyword evidence="5 18" id="KW-0479">Metal-binding</keyword>
<dbReference type="PANTHER" id="PTHR12592">
    <property type="entry name" value="ATP-DEPENDENT (S)-NAD(P)H-HYDRATE DEHYDRATASE FAMILY MEMBER"/>
    <property type="match status" value="1"/>
</dbReference>
<keyword evidence="10 17" id="KW-0520">NAD</keyword>
<dbReference type="GO" id="GO:0005524">
    <property type="term" value="F:ATP binding"/>
    <property type="evidence" value="ECO:0007669"/>
    <property type="project" value="UniProtKB-UniRule"/>
</dbReference>
<dbReference type="Pfam" id="PF03853">
    <property type="entry name" value="YjeF_N"/>
    <property type="match status" value="1"/>
</dbReference>
<keyword evidence="11 18" id="KW-0413">Isomerase</keyword>
<evidence type="ECO:0000259" key="20">
    <source>
        <dbReference type="PROSITE" id="PS51383"/>
    </source>
</evidence>
<evidence type="ECO:0000256" key="16">
    <source>
        <dbReference type="ARBA" id="ARBA00049209"/>
    </source>
</evidence>
<dbReference type="Gene3D" id="3.40.50.10260">
    <property type="entry name" value="YjeF N-terminal domain"/>
    <property type="match status" value="1"/>
</dbReference>
<evidence type="ECO:0000256" key="8">
    <source>
        <dbReference type="ARBA" id="ARBA00022857"/>
    </source>
</evidence>
<keyword evidence="22" id="KW-0808">Transferase</keyword>
<comment type="catalytic activity">
    <reaction evidence="16 17 19">
        <text>(6S)-NADPHX + ADP = AMP + phosphate + NADPH + H(+)</text>
        <dbReference type="Rhea" id="RHEA:32235"/>
        <dbReference type="ChEBI" id="CHEBI:15378"/>
        <dbReference type="ChEBI" id="CHEBI:43474"/>
        <dbReference type="ChEBI" id="CHEBI:57783"/>
        <dbReference type="ChEBI" id="CHEBI:64076"/>
        <dbReference type="ChEBI" id="CHEBI:456215"/>
        <dbReference type="ChEBI" id="CHEBI:456216"/>
        <dbReference type="EC" id="4.2.1.136"/>
    </reaction>
</comment>
<evidence type="ECO:0000256" key="10">
    <source>
        <dbReference type="ARBA" id="ARBA00023027"/>
    </source>
</evidence>
<comment type="similarity">
    <text evidence="18">Belongs to the NnrE/AIBP family.</text>
</comment>
<comment type="catalytic activity">
    <reaction evidence="1 18 19">
        <text>(6R)-NADHX = (6S)-NADHX</text>
        <dbReference type="Rhea" id="RHEA:32215"/>
        <dbReference type="ChEBI" id="CHEBI:64074"/>
        <dbReference type="ChEBI" id="CHEBI:64075"/>
        <dbReference type="EC" id="5.1.99.6"/>
    </reaction>
</comment>
<keyword evidence="22" id="KW-0418">Kinase</keyword>
<dbReference type="HAMAP" id="MF_01966">
    <property type="entry name" value="NADHX_epimerase"/>
    <property type="match status" value="1"/>
</dbReference>
<keyword evidence="9 18" id="KW-0630">Potassium</keyword>
<evidence type="ECO:0000256" key="19">
    <source>
        <dbReference type="PIRNR" id="PIRNR017184"/>
    </source>
</evidence>
<comment type="similarity">
    <text evidence="17">Belongs to the NnrD/CARKD family.</text>
</comment>
<dbReference type="Pfam" id="PF01256">
    <property type="entry name" value="Carb_kinase"/>
    <property type="match status" value="1"/>
</dbReference>
<evidence type="ECO:0000256" key="15">
    <source>
        <dbReference type="ARBA" id="ARBA00048238"/>
    </source>
</evidence>
<feature type="domain" description="YjeF C-terminal" evidence="20">
    <location>
        <begin position="242"/>
        <end position="514"/>
    </location>
</feature>
<keyword evidence="8 17" id="KW-0521">NADP</keyword>
<dbReference type="OrthoDB" id="9806925at2"/>
<dbReference type="PIRSF" id="PIRSF017184">
    <property type="entry name" value="Nnr"/>
    <property type="match status" value="1"/>
</dbReference>
<dbReference type="GO" id="GO:0046496">
    <property type="term" value="P:nicotinamide nucleotide metabolic process"/>
    <property type="evidence" value="ECO:0007669"/>
    <property type="project" value="UniProtKB-UniRule"/>
</dbReference>
<feature type="binding site" evidence="18">
    <location>
        <position position="158"/>
    </location>
    <ligand>
        <name>(6S)-NADPHX</name>
        <dbReference type="ChEBI" id="CHEBI:64076"/>
    </ligand>
</feature>
<dbReference type="HAMAP" id="MF_01965">
    <property type="entry name" value="NADHX_dehydratase"/>
    <property type="match status" value="1"/>
</dbReference>
<dbReference type="InterPro" id="IPR030677">
    <property type="entry name" value="Nnr"/>
</dbReference>
<dbReference type="InterPro" id="IPR000631">
    <property type="entry name" value="CARKD"/>
</dbReference>
<feature type="binding site" evidence="17">
    <location>
        <position position="454"/>
    </location>
    <ligand>
        <name>AMP</name>
        <dbReference type="ChEBI" id="CHEBI:456215"/>
    </ligand>
</feature>
<dbReference type="GO" id="GO:0052856">
    <property type="term" value="F:NAD(P)HX epimerase activity"/>
    <property type="evidence" value="ECO:0007669"/>
    <property type="project" value="UniProtKB-UniRule"/>
</dbReference>
<dbReference type="PANTHER" id="PTHR12592:SF0">
    <property type="entry name" value="ATP-DEPENDENT (S)-NAD(P)H-HYDRATE DEHYDRATASE"/>
    <property type="match status" value="1"/>
</dbReference>
<feature type="binding site" evidence="17">
    <location>
        <begin position="423"/>
        <end position="427"/>
    </location>
    <ligand>
        <name>AMP</name>
        <dbReference type="ChEBI" id="CHEBI:456215"/>
    </ligand>
</feature>
<feature type="binding site" evidence="18">
    <location>
        <position position="81"/>
    </location>
    <ligand>
        <name>K(+)</name>
        <dbReference type="ChEBI" id="CHEBI:29103"/>
    </ligand>
</feature>
<gene>
    <name evidence="17" type="primary">nnrD</name>
    <name evidence="18" type="synonym">nnrE</name>
    <name evidence="22" type="ORF">ZBT109_1869</name>
</gene>
<feature type="binding site" evidence="17">
    <location>
        <position position="386"/>
    </location>
    <ligand>
        <name>(6S)-NADPHX</name>
        <dbReference type="ChEBI" id="CHEBI:64076"/>
    </ligand>
</feature>
<dbReference type="STRING" id="1123510.GCA_000620025_01631"/>
<evidence type="ECO:0000256" key="3">
    <source>
        <dbReference type="ARBA" id="ARBA00006001"/>
    </source>
</evidence>
<name>A0A348HG63_9GAMM</name>
<evidence type="ECO:0000256" key="6">
    <source>
        <dbReference type="ARBA" id="ARBA00022741"/>
    </source>
</evidence>
<dbReference type="PROSITE" id="PS51383">
    <property type="entry name" value="YJEF_C_3"/>
    <property type="match status" value="1"/>
</dbReference>
<comment type="similarity">
    <text evidence="3 19">In the N-terminal section; belongs to the NnrE/AIBP family.</text>
</comment>
<evidence type="ECO:0000256" key="1">
    <source>
        <dbReference type="ARBA" id="ARBA00000013"/>
    </source>
</evidence>
<evidence type="ECO:0000256" key="13">
    <source>
        <dbReference type="ARBA" id="ARBA00023268"/>
    </source>
</evidence>
<dbReference type="SUPFAM" id="SSF64153">
    <property type="entry name" value="YjeF N-terminal domain-like"/>
    <property type="match status" value="1"/>
</dbReference>
<feature type="binding site" evidence="18">
    <location>
        <position position="179"/>
    </location>
    <ligand>
        <name>K(+)</name>
        <dbReference type="ChEBI" id="CHEBI:29103"/>
    </ligand>
</feature>
<dbReference type="InterPro" id="IPR004443">
    <property type="entry name" value="YjeF_N_dom"/>
</dbReference>
<dbReference type="GO" id="GO:0052855">
    <property type="term" value="F:ADP-dependent NAD(P)H-hydrate dehydratase activity"/>
    <property type="evidence" value="ECO:0007669"/>
    <property type="project" value="UniProtKB-UniRule"/>
</dbReference>
<dbReference type="InterPro" id="IPR029056">
    <property type="entry name" value="Ribokinase-like"/>
</dbReference>
<keyword evidence="6 17" id="KW-0547">Nucleotide-binding</keyword>
<dbReference type="CDD" id="cd01171">
    <property type="entry name" value="YXKO-related"/>
    <property type="match status" value="1"/>
</dbReference>
<evidence type="ECO:0000256" key="12">
    <source>
        <dbReference type="ARBA" id="ARBA00023239"/>
    </source>
</evidence>
<dbReference type="PROSITE" id="PS51385">
    <property type="entry name" value="YJEF_N"/>
    <property type="match status" value="1"/>
</dbReference>
<keyword evidence="23" id="KW-1185">Reference proteome</keyword>
<keyword evidence="13" id="KW-0511">Multifunctional enzyme</keyword>
<dbReference type="SUPFAM" id="SSF53613">
    <property type="entry name" value="Ribokinase-like"/>
    <property type="match status" value="1"/>
</dbReference>
<comment type="cofactor">
    <cofactor evidence="17">
        <name>Mg(2+)</name>
        <dbReference type="ChEBI" id="CHEBI:18420"/>
    </cofactor>
</comment>
<evidence type="ECO:0000256" key="17">
    <source>
        <dbReference type="HAMAP-Rule" id="MF_01965"/>
    </source>
</evidence>
<dbReference type="NCBIfam" id="TIGR00196">
    <property type="entry name" value="yjeF_cterm"/>
    <property type="match status" value="1"/>
</dbReference>
<dbReference type="KEGG" id="zpl:ZBT109_1869"/>
<accession>A0A348HG63</accession>
<dbReference type="EC" id="5.1.99.6" evidence="19"/>
<feature type="binding site" evidence="18">
    <location>
        <position position="143"/>
    </location>
    <ligand>
        <name>K(+)</name>
        <dbReference type="ChEBI" id="CHEBI:29103"/>
    </ligand>
</feature>
<evidence type="ECO:0000256" key="2">
    <source>
        <dbReference type="ARBA" id="ARBA00000909"/>
    </source>
</evidence>
<comment type="catalytic activity">
    <reaction evidence="2 18 19">
        <text>(6R)-NADPHX = (6S)-NADPHX</text>
        <dbReference type="Rhea" id="RHEA:32227"/>
        <dbReference type="ChEBI" id="CHEBI:64076"/>
        <dbReference type="ChEBI" id="CHEBI:64077"/>
        <dbReference type="EC" id="5.1.99.6"/>
    </reaction>
</comment>
<dbReference type="InterPro" id="IPR036652">
    <property type="entry name" value="YjeF_N_dom_sf"/>
</dbReference>
<dbReference type="EMBL" id="AP018933">
    <property type="protein sequence ID" value="BBG30615.1"/>
    <property type="molecule type" value="Genomic_DNA"/>
</dbReference>
<proteinExistence type="inferred from homology"/>
<dbReference type="GO" id="GO:0016301">
    <property type="term" value="F:kinase activity"/>
    <property type="evidence" value="ECO:0007669"/>
    <property type="project" value="UniProtKB-KW"/>
</dbReference>
<comment type="catalytic activity">
    <reaction evidence="15 17 19">
        <text>(6S)-NADHX + ADP = AMP + phosphate + NADH + H(+)</text>
        <dbReference type="Rhea" id="RHEA:32223"/>
        <dbReference type="ChEBI" id="CHEBI:15378"/>
        <dbReference type="ChEBI" id="CHEBI:43474"/>
        <dbReference type="ChEBI" id="CHEBI:57945"/>
        <dbReference type="ChEBI" id="CHEBI:64074"/>
        <dbReference type="ChEBI" id="CHEBI:456215"/>
        <dbReference type="ChEBI" id="CHEBI:456216"/>
        <dbReference type="EC" id="4.2.1.136"/>
    </reaction>
</comment>
<sequence>MSTPANSQRPTVPTASLPLEEQPLSRRLYTAEQGRALDAIACRMAGAFGLMHRAGRRAFDVARQRWAHARRLVIVCGGGNNAGDGYVVAALARRAGLSAQVWALVPPAELKGEAAEAVALARAEGVTFEASAASLAEADLIVDALLGTGVRGQVDGAYGAAIDAINAAGMPVLALDLPSGLQCDTGAGQPIVQADVTVTFITRKPGLFTGMGPDHAGDVVFAALGVDDQWRMQAEWSGWVLHDSDRARHLPARRPSTHKGHCGQLLVVGGQQGFGGSTILSAEAAARVGAGKVSLATDTAHIAPALVRCPEVMVRGVRNAHDISGLLAQADVVAVGPGLGQQAWGEGLFDAVLGRQGPCLIDADGLHLLKRMAAGERRDDWILTPHPGEAAMLLDCSAADIQADRLGAARALWQTWGGIVVLKGNGTLVIGGDTPQQLALCPYGNPGMASGGMGDVLGGMIAGLWAQGLSAFDAASIGVLVHAQAADDAAREGGQRGLLASDLADHARRRVNPDSAG</sequence>
<organism evidence="22 23">
    <name type="scientific">Zymobacter palmae</name>
    <dbReference type="NCBI Taxonomy" id="33074"/>
    <lineage>
        <taxon>Bacteria</taxon>
        <taxon>Pseudomonadati</taxon>
        <taxon>Pseudomonadota</taxon>
        <taxon>Gammaproteobacteria</taxon>
        <taxon>Oceanospirillales</taxon>
        <taxon>Halomonadaceae</taxon>
        <taxon>Zymobacter group</taxon>
        <taxon>Zymobacter</taxon>
    </lineage>
</organism>
<dbReference type="InterPro" id="IPR017953">
    <property type="entry name" value="Carbohydrate_kinase_pred_CS"/>
</dbReference>
<comment type="function">
    <text evidence="17">Catalyzes the dehydration of the S-form of NAD(P)HX at the expense of ADP, which is converted to AMP. Together with NAD(P)HX epimerase, which catalyzes the epimerization of the S- and R-forms, the enzyme allows the repair of both epimers of NAD(P)HX, a damaged form of NAD(P)H that is a result of enzymatic or heat-dependent hydration.</text>
</comment>
<comment type="function">
    <text evidence="14 19">Bifunctional enzyme that catalyzes the epimerization of the S- and R-forms of NAD(P)HX and the dehydration of the S-form of NAD(P)HX at the expense of ADP, which is converted to AMP. This allows the repair of both epimers of NAD(P)HX, a damaged form of NAD(P)H that is a result of enzymatic or heat-dependent hydration.</text>
</comment>
<evidence type="ECO:0000256" key="18">
    <source>
        <dbReference type="HAMAP-Rule" id="MF_01966"/>
    </source>
</evidence>
<dbReference type="AlphaFoldDB" id="A0A348HG63"/>
<evidence type="ECO:0000256" key="7">
    <source>
        <dbReference type="ARBA" id="ARBA00022840"/>
    </source>
</evidence>
<dbReference type="NCBIfam" id="TIGR00197">
    <property type="entry name" value="yjeF_nterm"/>
    <property type="match status" value="1"/>
</dbReference>
<feature type="binding site" evidence="18">
    <location>
        <begin position="147"/>
        <end position="153"/>
    </location>
    <ligand>
        <name>(6S)-NADPHX</name>
        <dbReference type="ChEBI" id="CHEBI:64076"/>
    </ligand>
</feature>
<feature type="domain" description="YjeF N-terminal" evidence="21">
    <location>
        <begin position="28"/>
        <end position="232"/>
    </location>
</feature>
<feature type="binding site" evidence="17">
    <location>
        <position position="338"/>
    </location>
    <ligand>
        <name>(6S)-NADPHX</name>
        <dbReference type="ChEBI" id="CHEBI:64076"/>
    </ligand>
</feature>
<comment type="caution">
    <text evidence="17">Lacks conserved residue(s) required for the propagation of feature annotation.</text>
</comment>
<comment type="subunit">
    <text evidence="17">Homotetramer.</text>
</comment>
<dbReference type="PROSITE" id="PS01049">
    <property type="entry name" value="YJEF_C_1"/>
    <property type="match status" value="1"/>
</dbReference>
<keyword evidence="7 17" id="KW-0067">ATP-binding</keyword>
<evidence type="ECO:0000313" key="23">
    <source>
        <dbReference type="Proteomes" id="UP000267342"/>
    </source>
</evidence>
<dbReference type="Gene3D" id="3.40.1190.20">
    <property type="match status" value="1"/>
</dbReference>